<dbReference type="InterPro" id="IPR016694">
    <property type="entry name" value="UCP017292"/>
</dbReference>
<dbReference type="GO" id="GO:0008270">
    <property type="term" value="F:zinc ion binding"/>
    <property type="evidence" value="ECO:0007669"/>
    <property type="project" value="UniProtKB-KW"/>
</dbReference>
<keyword evidence="2" id="KW-0863">Zinc-finger</keyword>
<keyword evidence="3" id="KW-0862">Zinc</keyword>
<dbReference type="EMBL" id="PZAO01000007">
    <property type="protein sequence ID" value="PTG70280.1"/>
    <property type="molecule type" value="Genomic_DNA"/>
</dbReference>
<protein>
    <recommendedName>
        <fullName evidence="4">CHY-type domain-containing protein</fullName>
    </recommendedName>
</protein>
<evidence type="ECO:0000313" key="6">
    <source>
        <dbReference type="EMBL" id="PTG27795.1"/>
    </source>
</evidence>
<sequence length="105" mass="12724">MMPTVYGQVIDNETRCVHYQTILDVIAIKFKCCNKYYPCYKCHNEAEHHRIQRWKEHEFNEKAIMCGVCKHEMTINEYMLIESCPKCNAHFNSRCKLHYHVYFEI</sequence>
<proteinExistence type="predicted"/>
<evidence type="ECO:0000313" key="8">
    <source>
        <dbReference type="Proteomes" id="UP000242008"/>
    </source>
</evidence>
<evidence type="ECO:0000259" key="4">
    <source>
        <dbReference type="PROSITE" id="PS51266"/>
    </source>
</evidence>
<reference evidence="5" key="2">
    <citation type="submission" date="2018-03" db="EMBL/GenBank/DDBJ databases">
        <authorList>
            <person name="Naushad S."/>
        </authorList>
    </citation>
    <scope>NUCLEOTIDE SEQUENCE</scope>
    <source>
        <strain evidence="6">SNUC 105</strain>
        <strain evidence="7">SNUC 1363</strain>
        <strain evidence="5">SNUC 505</strain>
    </source>
</reference>
<dbReference type="Proteomes" id="UP000242008">
    <property type="component" value="Unassembled WGS sequence"/>
</dbReference>
<dbReference type="SUPFAM" id="SSF161219">
    <property type="entry name" value="CHY zinc finger-like"/>
    <property type="match status" value="1"/>
</dbReference>
<feature type="domain" description="CHY-type" evidence="4">
    <location>
        <begin position="9"/>
        <end position="89"/>
    </location>
</feature>
<evidence type="ECO:0000313" key="5">
    <source>
        <dbReference type="EMBL" id="PTG14339.1"/>
    </source>
</evidence>
<dbReference type="EMBL" id="PZCM01000004">
    <property type="protein sequence ID" value="PTG27795.1"/>
    <property type="molecule type" value="Genomic_DNA"/>
</dbReference>
<evidence type="ECO:0000313" key="7">
    <source>
        <dbReference type="EMBL" id="PTG70280.1"/>
    </source>
</evidence>
<name>A0AAE5T0B7_STACR</name>
<dbReference type="Pfam" id="PF05495">
    <property type="entry name" value="zf-CHY"/>
    <property type="match status" value="1"/>
</dbReference>
<dbReference type="PANTHER" id="PTHR28082:SF1">
    <property type="entry name" value="HELPER OF TIM PROTEIN 13"/>
    <property type="match status" value="1"/>
</dbReference>
<gene>
    <name evidence="6" type="ORF">BU638_04445</name>
    <name evidence="5" type="ORF">BU653_06030</name>
    <name evidence="7" type="ORF">BU676_04145</name>
</gene>
<evidence type="ECO:0000313" key="9">
    <source>
        <dbReference type="Proteomes" id="UP000242144"/>
    </source>
</evidence>
<dbReference type="InterPro" id="IPR008913">
    <property type="entry name" value="Znf_CHY"/>
</dbReference>
<dbReference type="PANTHER" id="PTHR28082">
    <property type="entry name" value="ZINC FINGER PROTEIN"/>
    <property type="match status" value="1"/>
</dbReference>
<accession>A0AAE5T0B7</accession>
<comment type="caution">
    <text evidence="5">The sequence shown here is derived from an EMBL/GenBank/DDBJ whole genome shotgun (WGS) entry which is preliminary data.</text>
</comment>
<keyword evidence="8" id="KW-1185">Reference proteome</keyword>
<evidence type="ECO:0000256" key="1">
    <source>
        <dbReference type="ARBA" id="ARBA00022723"/>
    </source>
</evidence>
<dbReference type="PIRSF" id="PIRSF017292">
    <property type="entry name" value="UCP017292_Znf_CHY"/>
    <property type="match status" value="1"/>
</dbReference>
<dbReference type="InterPro" id="IPR037274">
    <property type="entry name" value="Znf_CHY_sf"/>
</dbReference>
<dbReference type="Proteomes" id="UP000242144">
    <property type="component" value="Unassembled WGS sequence"/>
</dbReference>
<evidence type="ECO:0000256" key="2">
    <source>
        <dbReference type="ARBA" id="ARBA00022771"/>
    </source>
</evidence>
<organism evidence="5 10">
    <name type="scientific">Staphylococcus chromogenes</name>
    <name type="common">Staphylococcus hyicus subsp. chromogenes</name>
    <dbReference type="NCBI Taxonomy" id="46126"/>
    <lineage>
        <taxon>Bacteria</taxon>
        <taxon>Bacillati</taxon>
        <taxon>Bacillota</taxon>
        <taxon>Bacilli</taxon>
        <taxon>Bacillales</taxon>
        <taxon>Staphylococcaceae</taxon>
        <taxon>Staphylococcus</taxon>
    </lineage>
</organism>
<dbReference type="AlphaFoldDB" id="A0AAE5T0B7"/>
<evidence type="ECO:0000313" key="10">
    <source>
        <dbReference type="Proteomes" id="UP000242704"/>
    </source>
</evidence>
<reference evidence="8 9" key="1">
    <citation type="journal article" date="2016" name="Front. Microbiol.">
        <title>Comprehensive Phylogenetic Analysis of Bovine Non-aureus Staphylococci Species Based on Whole-Genome Sequencing.</title>
        <authorList>
            <person name="Naushad S."/>
            <person name="Barkema H.W."/>
            <person name="Luby C."/>
            <person name="Condas L.A."/>
            <person name="Nobrega D.B."/>
            <person name="Carson D.A."/>
            <person name="De Buck J."/>
        </authorList>
    </citation>
    <scope>NUCLEOTIDE SEQUENCE [LARGE SCALE GENOMIC DNA]</scope>
    <source>
        <strain evidence="6 9">SNUC 105</strain>
        <strain evidence="7 8">SNUC 1363</strain>
        <strain evidence="5 10">SNUC 505</strain>
    </source>
</reference>
<dbReference type="EMBL" id="PZBZ01000027">
    <property type="protein sequence ID" value="PTG14339.1"/>
    <property type="molecule type" value="Genomic_DNA"/>
</dbReference>
<dbReference type="InterPro" id="IPR052604">
    <property type="entry name" value="Mito_Tim_assembly_helper"/>
</dbReference>
<evidence type="ECO:0000256" key="3">
    <source>
        <dbReference type="ARBA" id="ARBA00022833"/>
    </source>
</evidence>
<dbReference type="Proteomes" id="UP000242704">
    <property type="component" value="Unassembled WGS sequence"/>
</dbReference>
<dbReference type="PROSITE" id="PS51266">
    <property type="entry name" value="ZF_CHY"/>
    <property type="match status" value="1"/>
</dbReference>
<keyword evidence="1" id="KW-0479">Metal-binding</keyword>